<accession>A0A6A5S922</accession>
<name>A0A6A5S922_9PLEO</name>
<dbReference type="PANTHER" id="PTHR46082:SF6">
    <property type="entry name" value="AAA+ ATPASE DOMAIN-CONTAINING PROTEIN-RELATED"/>
    <property type="match status" value="1"/>
</dbReference>
<gene>
    <name evidence="1" type="ORF">EJ02DRAFT_412940</name>
</gene>
<proteinExistence type="predicted"/>
<evidence type="ECO:0000313" key="2">
    <source>
        <dbReference type="Proteomes" id="UP000800038"/>
    </source>
</evidence>
<evidence type="ECO:0000313" key="1">
    <source>
        <dbReference type="EMBL" id="KAF1937105.1"/>
    </source>
</evidence>
<dbReference type="InterPro" id="IPR053137">
    <property type="entry name" value="NLR-like"/>
</dbReference>
<dbReference type="Gene3D" id="1.25.40.10">
    <property type="entry name" value="Tetratricopeptide repeat domain"/>
    <property type="match status" value="1"/>
</dbReference>
<keyword evidence="2" id="KW-1185">Reference proteome</keyword>
<reference evidence="1" key="1">
    <citation type="journal article" date="2020" name="Stud. Mycol.">
        <title>101 Dothideomycetes genomes: a test case for predicting lifestyles and emergence of pathogens.</title>
        <authorList>
            <person name="Haridas S."/>
            <person name="Albert R."/>
            <person name="Binder M."/>
            <person name="Bloem J."/>
            <person name="Labutti K."/>
            <person name="Salamov A."/>
            <person name="Andreopoulos B."/>
            <person name="Baker S."/>
            <person name="Barry K."/>
            <person name="Bills G."/>
            <person name="Bluhm B."/>
            <person name="Cannon C."/>
            <person name="Castanera R."/>
            <person name="Culley D."/>
            <person name="Daum C."/>
            <person name="Ezra D."/>
            <person name="Gonzalez J."/>
            <person name="Henrissat B."/>
            <person name="Kuo A."/>
            <person name="Liang C."/>
            <person name="Lipzen A."/>
            <person name="Lutzoni F."/>
            <person name="Magnuson J."/>
            <person name="Mondo S."/>
            <person name="Nolan M."/>
            <person name="Ohm R."/>
            <person name="Pangilinan J."/>
            <person name="Park H.-J."/>
            <person name="Ramirez L."/>
            <person name="Alfaro M."/>
            <person name="Sun H."/>
            <person name="Tritt A."/>
            <person name="Yoshinaga Y."/>
            <person name="Zwiers L.-H."/>
            <person name="Turgeon B."/>
            <person name="Goodwin S."/>
            <person name="Spatafora J."/>
            <person name="Crous P."/>
            <person name="Grigoriev I."/>
        </authorList>
    </citation>
    <scope>NUCLEOTIDE SEQUENCE</scope>
    <source>
        <strain evidence="1">CBS 161.51</strain>
    </source>
</reference>
<dbReference type="PANTHER" id="PTHR46082">
    <property type="entry name" value="ATP/GTP-BINDING PROTEIN-RELATED"/>
    <property type="match status" value="1"/>
</dbReference>
<protein>
    <submittedName>
        <fullName evidence="1">Uncharacterized protein</fullName>
    </submittedName>
</protein>
<dbReference type="AlphaFoldDB" id="A0A6A5S922"/>
<dbReference type="Pfam" id="PF13424">
    <property type="entry name" value="TPR_12"/>
    <property type="match status" value="1"/>
</dbReference>
<dbReference type="InterPro" id="IPR011990">
    <property type="entry name" value="TPR-like_helical_dom_sf"/>
</dbReference>
<dbReference type="EMBL" id="ML976154">
    <property type="protein sequence ID" value="KAF1937105.1"/>
    <property type="molecule type" value="Genomic_DNA"/>
</dbReference>
<dbReference type="Proteomes" id="UP000800038">
    <property type="component" value="Unassembled WGS sequence"/>
</dbReference>
<dbReference type="SUPFAM" id="SSF48452">
    <property type="entry name" value="TPR-like"/>
    <property type="match status" value="1"/>
</dbReference>
<sequence>MQSSDLVAERDVPTWLLAVAEDDFTYGEAIGLLSRYSLAEGMEGTDSRSMHAVLHRWCRYLGDAEEQTELGCLAARLVALCVPMQSDAEFWKKRKRIIAHGLHVSGWIIEDGGSDKEGAVEALISAARFYSLGYSLADEDRPRAEQMYQRALQGYEKAWGPEHTSTLDRVNNLGVLYWNLGRLNEAEKIYQRALDGYAKAVSAETLMTYVPALNNMWALASLRESQGRVEDARYWYSQALLGHEKTFRTDHDKCESLRTSLASLIGRGGGQCYFASTTLAEDHSERENIAESIASLTKLTVRRCQASEGLAPLRLD</sequence>
<dbReference type="OrthoDB" id="1658288at2759"/>
<organism evidence="1 2">
    <name type="scientific">Clathrospora elynae</name>
    <dbReference type="NCBI Taxonomy" id="706981"/>
    <lineage>
        <taxon>Eukaryota</taxon>
        <taxon>Fungi</taxon>
        <taxon>Dikarya</taxon>
        <taxon>Ascomycota</taxon>
        <taxon>Pezizomycotina</taxon>
        <taxon>Dothideomycetes</taxon>
        <taxon>Pleosporomycetidae</taxon>
        <taxon>Pleosporales</taxon>
        <taxon>Diademaceae</taxon>
        <taxon>Clathrospora</taxon>
    </lineage>
</organism>